<gene>
    <name evidence="1" type="ORF">NDI79_12685</name>
</gene>
<dbReference type="RefSeq" id="WP_310928882.1">
    <property type="nucleotide sequence ID" value="NZ_JAMQOQ010000003.1"/>
</dbReference>
<dbReference type="Gene3D" id="1.10.600.10">
    <property type="entry name" value="Farnesyl Diphosphate Synthase"/>
    <property type="match status" value="1"/>
</dbReference>
<evidence type="ECO:0000313" key="2">
    <source>
        <dbReference type="Proteomes" id="UP001254813"/>
    </source>
</evidence>
<protein>
    <submittedName>
        <fullName evidence="1">Uncharacterized protein</fullName>
    </submittedName>
</protein>
<evidence type="ECO:0000313" key="1">
    <source>
        <dbReference type="EMBL" id="MDS0295029.1"/>
    </source>
</evidence>
<dbReference type="Proteomes" id="UP001254813">
    <property type="component" value="Unassembled WGS sequence"/>
</dbReference>
<accession>A0ABU2G490</accession>
<sequence length="145" mass="15568">MSDDHSSTEYRTALDDRLASVLAAADEDRLRLAAGVVGESDDRWYGRLVARSCEAAGGEPASATDAVLRGATAVELLRGYCRLRSGLFVQLADEVAHSLNWDPAAAVLSGDFLQTAACSTVLSAETDRRDECVEPGFEYVRGIEQ</sequence>
<proteinExistence type="predicted"/>
<dbReference type="InterPro" id="IPR008949">
    <property type="entry name" value="Isoprenoid_synthase_dom_sf"/>
</dbReference>
<comment type="caution">
    <text evidence="1">The sequence shown here is derived from an EMBL/GenBank/DDBJ whole genome shotgun (WGS) entry which is preliminary data.</text>
</comment>
<keyword evidence="2" id="KW-1185">Reference proteome</keyword>
<dbReference type="EMBL" id="JAMQOQ010000003">
    <property type="protein sequence ID" value="MDS0295029.1"/>
    <property type="molecule type" value="Genomic_DNA"/>
</dbReference>
<reference evidence="1 2" key="1">
    <citation type="submission" date="2022-06" db="EMBL/GenBank/DDBJ databases">
        <title>Halogeometricum sp. a new haloarchaeum isolate from saline soil.</title>
        <authorList>
            <person name="Strakova D."/>
            <person name="Galisteo C."/>
            <person name="Sanchez-Porro C."/>
            <person name="Ventosa A."/>
        </authorList>
    </citation>
    <scope>NUCLEOTIDE SEQUENCE [LARGE SCALE GENOMIC DNA]</scope>
    <source>
        <strain evidence="2">S3BR25-2</strain>
    </source>
</reference>
<organism evidence="1 2">
    <name type="scientific">Halogeometricum luteum</name>
    <dbReference type="NCBI Taxonomy" id="2950537"/>
    <lineage>
        <taxon>Archaea</taxon>
        <taxon>Methanobacteriati</taxon>
        <taxon>Methanobacteriota</taxon>
        <taxon>Stenosarchaea group</taxon>
        <taxon>Halobacteria</taxon>
        <taxon>Halobacteriales</taxon>
        <taxon>Haloferacaceae</taxon>
        <taxon>Halogeometricum</taxon>
    </lineage>
</organism>
<name>A0ABU2G490_9EURY</name>